<dbReference type="Proteomes" id="UP000070444">
    <property type="component" value="Unassembled WGS sequence"/>
</dbReference>
<gene>
    <name evidence="1" type="ORF">CONCODRAFT_6346</name>
</gene>
<reference evidence="1 2" key="1">
    <citation type="journal article" date="2015" name="Genome Biol. Evol.">
        <title>Phylogenomic analyses indicate that early fungi evolved digesting cell walls of algal ancestors of land plants.</title>
        <authorList>
            <person name="Chang Y."/>
            <person name="Wang S."/>
            <person name="Sekimoto S."/>
            <person name="Aerts A.L."/>
            <person name="Choi C."/>
            <person name="Clum A."/>
            <person name="LaButti K.M."/>
            <person name="Lindquist E.A."/>
            <person name="Yee Ngan C."/>
            <person name="Ohm R.A."/>
            <person name="Salamov A.A."/>
            <person name="Grigoriev I.V."/>
            <person name="Spatafora J.W."/>
            <person name="Berbee M.L."/>
        </authorList>
    </citation>
    <scope>NUCLEOTIDE SEQUENCE [LARGE SCALE GENOMIC DNA]</scope>
    <source>
        <strain evidence="1 2">NRRL 28638</strain>
    </source>
</reference>
<name>A0A137P7U1_CONC2</name>
<keyword evidence="2" id="KW-1185">Reference proteome</keyword>
<accession>A0A137P7U1</accession>
<proteinExistence type="predicted"/>
<dbReference type="AlphaFoldDB" id="A0A137P7U1"/>
<protein>
    <submittedName>
        <fullName evidence="1">Uncharacterized protein</fullName>
    </submittedName>
</protein>
<evidence type="ECO:0000313" key="2">
    <source>
        <dbReference type="Proteomes" id="UP000070444"/>
    </source>
</evidence>
<evidence type="ECO:0000313" key="1">
    <source>
        <dbReference type="EMBL" id="KXN71039.1"/>
    </source>
</evidence>
<dbReference type="EMBL" id="KQ964486">
    <property type="protein sequence ID" value="KXN71039.1"/>
    <property type="molecule type" value="Genomic_DNA"/>
</dbReference>
<sequence>MVKVDEETLFIARYVTGGILGGMILLCMLFYLINLTGDYKSIQSIAFLVSIFGMIGSTACWTIYQFTDPFYYIHITIANFILSSAVCGYFVILIYNAYEICLKVDFIMITLTILPLLASGFIPVYISFTRYFGVKDNIDLKIVDYFNAILDVLVYANTNYICYRRFYEYKNNEVMDKLLFQYKVGIITVLMMDAILCSLTFVFVDRTLFYYNLTSIVMIGLTMEYFLLCRLRKHVMYLIQEA</sequence>
<organism evidence="1 2">
    <name type="scientific">Conidiobolus coronatus (strain ATCC 28846 / CBS 209.66 / NRRL 28638)</name>
    <name type="common">Delacroixia coronata</name>
    <dbReference type="NCBI Taxonomy" id="796925"/>
    <lineage>
        <taxon>Eukaryota</taxon>
        <taxon>Fungi</taxon>
        <taxon>Fungi incertae sedis</taxon>
        <taxon>Zoopagomycota</taxon>
        <taxon>Entomophthoromycotina</taxon>
        <taxon>Entomophthoromycetes</taxon>
        <taxon>Entomophthorales</taxon>
        <taxon>Ancylistaceae</taxon>
        <taxon>Conidiobolus</taxon>
    </lineage>
</organism>